<gene>
    <name evidence="2" type="ORF">g.4098</name>
</gene>
<proteinExistence type="predicted"/>
<organism evidence="2">
    <name type="scientific">Graphocephala atropunctata</name>
    <dbReference type="NCBI Taxonomy" id="36148"/>
    <lineage>
        <taxon>Eukaryota</taxon>
        <taxon>Metazoa</taxon>
        <taxon>Ecdysozoa</taxon>
        <taxon>Arthropoda</taxon>
        <taxon>Hexapoda</taxon>
        <taxon>Insecta</taxon>
        <taxon>Pterygota</taxon>
        <taxon>Neoptera</taxon>
        <taxon>Paraneoptera</taxon>
        <taxon>Hemiptera</taxon>
        <taxon>Auchenorrhyncha</taxon>
        <taxon>Membracoidea</taxon>
        <taxon>Cicadellidae</taxon>
        <taxon>Cicadellinae</taxon>
        <taxon>Cicadellini</taxon>
        <taxon>Graphocephala</taxon>
    </lineage>
</organism>
<protein>
    <submittedName>
        <fullName evidence="2">Uncharacterized protein</fullName>
    </submittedName>
</protein>
<sequence>VQCPGSYHTAFQKPDARASPPLGPAMESRFGLDYIVDNPEYTGKLAAALDTSNVTVKKQVFELLSALCVYNSDGYERALDALEHYKKLKCARYRLKVVVDELQAAEAVDY</sequence>
<reference evidence="2" key="1">
    <citation type="submission" date="2015-11" db="EMBL/GenBank/DDBJ databases">
        <title>De novo transcriptome assembly of four potential Pierce s Disease insect vectors from Arizona vineyards.</title>
        <authorList>
            <person name="Tassone E.E."/>
        </authorList>
    </citation>
    <scope>NUCLEOTIDE SEQUENCE</scope>
</reference>
<accession>A0A1B6KCA8</accession>
<dbReference type="PANTHER" id="PTHR46345:SF8">
    <property type="entry name" value="FORMIN 3, ISOFORM B"/>
    <property type="match status" value="1"/>
</dbReference>
<dbReference type="Gene3D" id="1.25.10.10">
    <property type="entry name" value="Leucine-rich Repeat Variant"/>
    <property type="match status" value="1"/>
</dbReference>
<dbReference type="AlphaFoldDB" id="A0A1B6KCA8"/>
<feature type="non-terminal residue" evidence="2">
    <location>
        <position position="110"/>
    </location>
</feature>
<dbReference type="InterPro" id="IPR011989">
    <property type="entry name" value="ARM-like"/>
</dbReference>
<feature type="non-terminal residue" evidence="2">
    <location>
        <position position="1"/>
    </location>
</feature>
<dbReference type="SUPFAM" id="SSF48371">
    <property type="entry name" value="ARM repeat"/>
    <property type="match status" value="1"/>
</dbReference>
<dbReference type="PANTHER" id="PTHR46345">
    <property type="entry name" value="INVERTED FORMIN-2"/>
    <property type="match status" value="1"/>
</dbReference>
<feature type="region of interest" description="Disordered" evidence="1">
    <location>
        <begin position="1"/>
        <end position="24"/>
    </location>
</feature>
<dbReference type="EMBL" id="GEBQ01031153">
    <property type="protein sequence ID" value="JAT08824.1"/>
    <property type="molecule type" value="Transcribed_RNA"/>
</dbReference>
<name>A0A1B6KCA8_9HEMI</name>
<dbReference type="InterPro" id="IPR016024">
    <property type="entry name" value="ARM-type_fold"/>
</dbReference>
<evidence type="ECO:0000256" key="1">
    <source>
        <dbReference type="SAM" id="MobiDB-lite"/>
    </source>
</evidence>
<evidence type="ECO:0000313" key="2">
    <source>
        <dbReference type="EMBL" id="JAT08824.1"/>
    </source>
</evidence>